<dbReference type="GO" id="GO:0016020">
    <property type="term" value="C:membrane"/>
    <property type="evidence" value="ECO:0007669"/>
    <property type="project" value="UniProtKB-SubCell"/>
</dbReference>
<dbReference type="InterPro" id="IPR052374">
    <property type="entry name" value="SERAC1"/>
</dbReference>
<evidence type="ECO:0000313" key="9">
    <source>
        <dbReference type="Proteomes" id="UP001303115"/>
    </source>
</evidence>
<keyword evidence="9" id="KW-1185">Reference proteome</keyword>
<dbReference type="InterPro" id="IPR029058">
    <property type="entry name" value="AB_hydrolase_fold"/>
</dbReference>
<keyword evidence="4" id="KW-0256">Endoplasmic reticulum</keyword>
<keyword evidence="5" id="KW-0496">Mitochondrion</keyword>
<comment type="subcellular location">
    <subcellularLocation>
        <location evidence="2">Endoplasmic reticulum</location>
    </subcellularLocation>
    <subcellularLocation>
        <location evidence="3">Membrane</location>
    </subcellularLocation>
    <subcellularLocation>
        <location evidence="1">Mitochondrion</location>
    </subcellularLocation>
</comment>
<reference evidence="9" key="1">
    <citation type="journal article" date="2023" name="Mol. Phylogenet. Evol.">
        <title>Genome-scale phylogeny and comparative genomics of the fungal order Sordariales.</title>
        <authorList>
            <person name="Hensen N."/>
            <person name="Bonometti L."/>
            <person name="Westerberg I."/>
            <person name="Brannstrom I.O."/>
            <person name="Guillou S."/>
            <person name="Cros-Aarteil S."/>
            <person name="Calhoun S."/>
            <person name="Haridas S."/>
            <person name="Kuo A."/>
            <person name="Mondo S."/>
            <person name="Pangilinan J."/>
            <person name="Riley R."/>
            <person name="LaButti K."/>
            <person name="Andreopoulos B."/>
            <person name="Lipzen A."/>
            <person name="Chen C."/>
            <person name="Yan M."/>
            <person name="Daum C."/>
            <person name="Ng V."/>
            <person name="Clum A."/>
            <person name="Steindorff A."/>
            <person name="Ohm R.A."/>
            <person name="Martin F."/>
            <person name="Silar P."/>
            <person name="Natvig D.O."/>
            <person name="Lalanne C."/>
            <person name="Gautier V."/>
            <person name="Ament-Velasquez S.L."/>
            <person name="Kruys A."/>
            <person name="Hutchinson M.I."/>
            <person name="Powell A.J."/>
            <person name="Barry K."/>
            <person name="Miller A.N."/>
            <person name="Grigoriev I.V."/>
            <person name="Debuchy R."/>
            <person name="Gladieux P."/>
            <person name="Hiltunen Thoren M."/>
            <person name="Johannesson H."/>
        </authorList>
    </citation>
    <scope>NUCLEOTIDE SEQUENCE [LARGE SCALE GENOMIC DNA]</scope>
    <source>
        <strain evidence="9">CBS 284.82</strain>
    </source>
</reference>
<dbReference type="GO" id="GO:0005783">
    <property type="term" value="C:endoplasmic reticulum"/>
    <property type="evidence" value="ECO:0007669"/>
    <property type="project" value="UniProtKB-SubCell"/>
</dbReference>
<evidence type="ECO:0000313" key="8">
    <source>
        <dbReference type="EMBL" id="KAK4044281.1"/>
    </source>
</evidence>
<dbReference type="SUPFAM" id="SSF53474">
    <property type="entry name" value="alpha/beta-Hydrolases"/>
    <property type="match status" value="1"/>
</dbReference>
<evidence type="ECO:0000256" key="5">
    <source>
        <dbReference type="ARBA" id="ARBA00023128"/>
    </source>
</evidence>
<keyword evidence="6" id="KW-0472">Membrane</keyword>
<dbReference type="PANTHER" id="PTHR48182:SF2">
    <property type="entry name" value="PROTEIN SERAC1"/>
    <property type="match status" value="1"/>
</dbReference>
<sequence>MRRFFRRRRKVVATEPAAEHDPPERSAATASSSTKTFPSGIKLLHGAAHATVDIVFVHGLTGDREKTWTARDASEPWPTALLPSELPTARVLTFGYDAYVADWRGVVSQSRIGNHAWNLLTSLATYREKDDTALVRSKERPERHLQNILRSTRGIAFLGTPHHGAGLAQWAELLSRSIGVIKQTNTEIVTVLRRESEMLARIQDSFHTIVMARSRDGLQPIQISCFYEELPLPGVGQVVPQHSAILPGYIPIGIHRNHMNMARFVSADDPGFTALCGELHRWIKQMNVTERRHDNPPASDPTPKERHRFGKNSDGMAYRSKRLMNQRGPDRSCPRVEGTRRQLWCSPR</sequence>
<feature type="region of interest" description="Disordered" evidence="7">
    <location>
        <begin position="287"/>
        <end position="348"/>
    </location>
</feature>
<gene>
    <name evidence="8" type="ORF">C8A01DRAFT_42952</name>
</gene>
<comment type="caution">
    <text evidence="8">The sequence shown here is derived from an EMBL/GenBank/DDBJ whole genome shotgun (WGS) entry which is preliminary data.</text>
</comment>
<evidence type="ECO:0000256" key="3">
    <source>
        <dbReference type="ARBA" id="ARBA00004370"/>
    </source>
</evidence>
<accession>A0AAN6PSY0</accession>
<name>A0AAN6PSY0_9PEZI</name>
<organism evidence="8 9">
    <name type="scientific">Parachaetomium inaequale</name>
    <dbReference type="NCBI Taxonomy" id="2588326"/>
    <lineage>
        <taxon>Eukaryota</taxon>
        <taxon>Fungi</taxon>
        <taxon>Dikarya</taxon>
        <taxon>Ascomycota</taxon>
        <taxon>Pezizomycotina</taxon>
        <taxon>Sordariomycetes</taxon>
        <taxon>Sordariomycetidae</taxon>
        <taxon>Sordariales</taxon>
        <taxon>Chaetomiaceae</taxon>
        <taxon>Parachaetomium</taxon>
    </lineage>
</organism>
<evidence type="ECO:0000256" key="2">
    <source>
        <dbReference type="ARBA" id="ARBA00004240"/>
    </source>
</evidence>
<dbReference type="PANTHER" id="PTHR48182">
    <property type="entry name" value="PROTEIN SERAC1"/>
    <property type="match status" value="1"/>
</dbReference>
<evidence type="ECO:0000256" key="6">
    <source>
        <dbReference type="ARBA" id="ARBA00023136"/>
    </source>
</evidence>
<evidence type="ECO:0000256" key="4">
    <source>
        <dbReference type="ARBA" id="ARBA00022824"/>
    </source>
</evidence>
<dbReference type="AlphaFoldDB" id="A0AAN6PSY0"/>
<evidence type="ECO:0000256" key="7">
    <source>
        <dbReference type="SAM" id="MobiDB-lite"/>
    </source>
</evidence>
<dbReference type="Proteomes" id="UP001303115">
    <property type="component" value="Unassembled WGS sequence"/>
</dbReference>
<dbReference type="GO" id="GO:0005739">
    <property type="term" value="C:mitochondrion"/>
    <property type="evidence" value="ECO:0007669"/>
    <property type="project" value="UniProtKB-SubCell"/>
</dbReference>
<feature type="region of interest" description="Disordered" evidence="7">
    <location>
        <begin position="13"/>
        <end position="33"/>
    </location>
</feature>
<protein>
    <submittedName>
        <fullName evidence="8">SesB-related regulatory</fullName>
    </submittedName>
</protein>
<dbReference type="EMBL" id="MU854320">
    <property type="protein sequence ID" value="KAK4044281.1"/>
    <property type="molecule type" value="Genomic_DNA"/>
</dbReference>
<feature type="compositionally biased region" description="Basic and acidic residues" evidence="7">
    <location>
        <begin position="328"/>
        <end position="340"/>
    </location>
</feature>
<evidence type="ECO:0000256" key="1">
    <source>
        <dbReference type="ARBA" id="ARBA00004173"/>
    </source>
</evidence>
<proteinExistence type="predicted"/>